<dbReference type="Proteomes" id="UP000499080">
    <property type="component" value="Unassembled WGS sequence"/>
</dbReference>
<dbReference type="EMBL" id="BGPR01014547">
    <property type="protein sequence ID" value="GBN65701.1"/>
    <property type="molecule type" value="Genomic_DNA"/>
</dbReference>
<dbReference type="EMBL" id="BGPR01160042">
    <property type="protein sequence ID" value="GBL92469.1"/>
    <property type="molecule type" value="Genomic_DNA"/>
</dbReference>
<evidence type="ECO:0000313" key="2">
    <source>
        <dbReference type="EMBL" id="GBN65701.1"/>
    </source>
</evidence>
<name>A0A4Y2QQV3_ARAVE</name>
<gene>
    <name evidence="2" type="ORF">AVEN_154324_1</name>
    <name evidence="1" type="ORF">AVEN_221906_1</name>
</gene>
<keyword evidence="3" id="KW-1185">Reference proteome</keyword>
<proteinExistence type="predicted"/>
<evidence type="ECO:0000313" key="1">
    <source>
        <dbReference type="EMBL" id="GBL92469.1"/>
    </source>
</evidence>
<evidence type="ECO:0000313" key="3">
    <source>
        <dbReference type="Proteomes" id="UP000499080"/>
    </source>
</evidence>
<protein>
    <submittedName>
        <fullName evidence="2">Uncharacterized protein</fullName>
    </submittedName>
</protein>
<reference evidence="2 3" key="1">
    <citation type="journal article" date="2019" name="Sci. Rep.">
        <title>Orb-weaving spider Araneus ventricosus genome elucidates the spidroin gene catalogue.</title>
        <authorList>
            <person name="Kono N."/>
            <person name="Nakamura H."/>
            <person name="Ohtoshi R."/>
            <person name="Moran D.A.P."/>
            <person name="Shinohara A."/>
            <person name="Yoshida Y."/>
            <person name="Fujiwara M."/>
            <person name="Mori M."/>
            <person name="Tomita M."/>
            <person name="Arakawa K."/>
        </authorList>
    </citation>
    <scope>NUCLEOTIDE SEQUENCE [LARGE SCALE GENOMIC DNA]</scope>
</reference>
<accession>A0A4Y2QQV3</accession>
<organism evidence="2 3">
    <name type="scientific">Araneus ventricosus</name>
    <name type="common">Orbweaver spider</name>
    <name type="synonym">Epeira ventricosa</name>
    <dbReference type="NCBI Taxonomy" id="182803"/>
    <lineage>
        <taxon>Eukaryota</taxon>
        <taxon>Metazoa</taxon>
        <taxon>Ecdysozoa</taxon>
        <taxon>Arthropoda</taxon>
        <taxon>Chelicerata</taxon>
        <taxon>Arachnida</taxon>
        <taxon>Araneae</taxon>
        <taxon>Araneomorphae</taxon>
        <taxon>Entelegynae</taxon>
        <taxon>Araneoidea</taxon>
        <taxon>Araneidae</taxon>
        <taxon>Araneus</taxon>
    </lineage>
</organism>
<dbReference type="AlphaFoldDB" id="A0A4Y2QQV3"/>
<comment type="caution">
    <text evidence="2">The sequence shown here is derived from an EMBL/GenBank/DDBJ whole genome shotgun (WGS) entry which is preliminary data.</text>
</comment>
<sequence>MTHFTLSQNSFHITHFSNPEELALCITHFNRPAELISCIYSRQQRNRSSPRITHSSNKAELTPCITHYHDSKCSLSIFHSTQSTTKNFNIVLAGHSSLLFITALILHITHCHDSFAILRTLSILKTHIFLKANTLLTPITL</sequence>